<keyword evidence="5" id="KW-0547">Nucleotide-binding</keyword>
<dbReference type="RefSeq" id="WP_112572072.1">
    <property type="nucleotide sequence ID" value="NZ_CP043450.1"/>
</dbReference>
<dbReference type="PANTHER" id="PTHR41523">
    <property type="entry name" value="TWO-COMPONENT SYSTEM SENSOR PROTEIN"/>
    <property type="match status" value="1"/>
</dbReference>
<dbReference type="SUPFAM" id="SSF55874">
    <property type="entry name" value="ATPase domain of HSP90 chaperone/DNA topoisomerase II/histidine kinase"/>
    <property type="match status" value="1"/>
</dbReference>
<evidence type="ECO:0000256" key="4">
    <source>
        <dbReference type="ARBA" id="ARBA00022679"/>
    </source>
</evidence>
<dbReference type="Gene3D" id="3.30.565.10">
    <property type="entry name" value="Histidine kinase-like ATPase, C-terminal domain"/>
    <property type="match status" value="1"/>
</dbReference>
<dbReference type="Pfam" id="PF07568">
    <property type="entry name" value="HisKA_2"/>
    <property type="match status" value="1"/>
</dbReference>
<proteinExistence type="predicted"/>
<feature type="coiled-coil region" evidence="8">
    <location>
        <begin position="274"/>
        <end position="315"/>
    </location>
</feature>
<dbReference type="Proteomes" id="UP000251402">
    <property type="component" value="Chromosome"/>
</dbReference>
<keyword evidence="11" id="KW-1185">Reference proteome</keyword>
<organism evidence="10 11">
    <name type="scientific">Mucilaginibacter rubeus</name>
    <dbReference type="NCBI Taxonomy" id="2027860"/>
    <lineage>
        <taxon>Bacteria</taxon>
        <taxon>Pseudomonadati</taxon>
        <taxon>Bacteroidota</taxon>
        <taxon>Sphingobacteriia</taxon>
        <taxon>Sphingobacteriales</taxon>
        <taxon>Sphingobacteriaceae</taxon>
        <taxon>Mucilaginibacter</taxon>
    </lineage>
</organism>
<comment type="catalytic activity">
    <reaction evidence="1">
        <text>ATP + protein L-histidine = ADP + protein N-phospho-L-histidine.</text>
        <dbReference type="EC" id="2.7.13.3"/>
    </reaction>
</comment>
<feature type="domain" description="Histidine kinase/HSP90-like ATPase" evidence="9">
    <location>
        <begin position="410"/>
        <end position="508"/>
    </location>
</feature>
<evidence type="ECO:0000313" key="10">
    <source>
        <dbReference type="EMBL" id="QEM09629.1"/>
    </source>
</evidence>
<dbReference type="InterPro" id="IPR003594">
    <property type="entry name" value="HATPase_dom"/>
</dbReference>
<dbReference type="EC" id="2.7.13.3" evidence="2"/>
<evidence type="ECO:0000256" key="1">
    <source>
        <dbReference type="ARBA" id="ARBA00000085"/>
    </source>
</evidence>
<keyword evidence="6 10" id="KW-0418">Kinase</keyword>
<accession>A0A5C1HVM5</accession>
<dbReference type="OrthoDB" id="1523170at2"/>
<dbReference type="EMBL" id="CP043450">
    <property type="protein sequence ID" value="QEM09629.1"/>
    <property type="molecule type" value="Genomic_DNA"/>
</dbReference>
<evidence type="ECO:0000256" key="6">
    <source>
        <dbReference type="ARBA" id="ARBA00022777"/>
    </source>
</evidence>
<evidence type="ECO:0000256" key="2">
    <source>
        <dbReference type="ARBA" id="ARBA00012438"/>
    </source>
</evidence>
<evidence type="ECO:0000256" key="7">
    <source>
        <dbReference type="ARBA" id="ARBA00022840"/>
    </source>
</evidence>
<keyword evidence="7" id="KW-0067">ATP-binding</keyword>
<evidence type="ECO:0000256" key="5">
    <source>
        <dbReference type="ARBA" id="ARBA00022741"/>
    </source>
</evidence>
<dbReference type="GO" id="GO:0005524">
    <property type="term" value="F:ATP binding"/>
    <property type="evidence" value="ECO:0007669"/>
    <property type="project" value="UniProtKB-KW"/>
</dbReference>
<evidence type="ECO:0000256" key="3">
    <source>
        <dbReference type="ARBA" id="ARBA00022553"/>
    </source>
</evidence>
<keyword evidence="4" id="KW-0808">Transferase</keyword>
<dbReference type="GO" id="GO:0004673">
    <property type="term" value="F:protein histidine kinase activity"/>
    <property type="evidence" value="ECO:0007669"/>
    <property type="project" value="UniProtKB-EC"/>
</dbReference>
<dbReference type="Pfam" id="PF02518">
    <property type="entry name" value="HATPase_c"/>
    <property type="match status" value="1"/>
</dbReference>
<evidence type="ECO:0000313" key="11">
    <source>
        <dbReference type="Proteomes" id="UP000251402"/>
    </source>
</evidence>
<dbReference type="SMART" id="SM00387">
    <property type="entry name" value="HATPase_c"/>
    <property type="match status" value="1"/>
</dbReference>
<dbReference type="KEGG" id="mrub:DEO27_006200"/>
<keyword evidence="8" id="KW-0175">Coiled coil</keyword>
<evidence type="ECO:0000259" key="9">
    <source>
        <dbReference type="SMART" id="SM00387"/>
    </source>
</evidence>
<sequence>MKLLFTLGIILFIQFSVSGQSSVPQKSAAKSASQQSVSHDSNRFNLLLDSADQFQRQNKLQKASHLLRETENGLSSAPISQKIQLYTRLLNISATLKQFQVADRYADKLQSLSTGVDDDETNQYTVYQALIPYFLATKKADKAVGYITLHNGLSKAQNNTAGLAQNNLWLFKLDSLRGNHLAALAHYRLYADLKDSVFEQIKKGQIAQLDSQYHTKNKDKRLKDQEINIALLKKQEVLQRQHLNQVRLIQNITIACAAVLFMLSGVIYSRYRLKQSANTKLEAQQLEINQKNETLEHLAEQKDVLLEEKEWLIKEIHHRVKNNLQIVISLLNTQSVYLNDEKAHAAIRESQHRMQSIAFIHQKLYQSESRALIEAHIYIAELIEYLSNSFDTGKRICFEKDLVDLELDVSRAVPIGLILNEAITNSIKYAFPNDADGCISVSLCCVQENSFRLCVSDNGIGLPEGFEIAKCRSLGMNLMRGLSKQIGSSLKLENNNGLSISIDFKDEKLLKPNLN</sequence>
<protein>
    <recommendedName>
        <fullName evidence="2">histidine kinase</fullName>
        <ecNumber evidence="2">2.7.13.3</ecNumber>
    </recommendedName>
</protein>
<evidence type="ECO:0000256" key="8">
    <source>
        <dbReference type="SAM" id="Coils"/>
    </source>
</evidence>
<name>A0A5C1HVM5_9SPHI</name>
<reference evidence="10" key="1">
    <citation type="submission" date="2019-08" db="EMBL/GenBank/DDBJ databases">
        <title>Comparative genome analysis confer to the adaptation heavy metal polluted environment.</title>
        <authorList>
            <person name="Li Y."/>
        </authorList>
    </citation>
    <scope>NUCLEOTIDE SEQUENCE [LARGE SCALE GENOMIC DNA]</scope>
    <source>
        <strain evidence="10">P1</strain>
    </source>
</reference>
<dbReference type="AlphaFoldDB" id="A0A5C1HVM5"/>
<dbReference type="PANTHER" id="PTHR41523:SF8">
    <property type="entry name" value="ETHYLENE RESPONSE SENSOR PROTEIN"/>
    <property type="match status" value="1"/>
</dbReference>
<dbReference type="InterPro" id="IPR036890">
    <property type="entry name" value="HATPase_C_sf"/>
</dbReference>
<gene>
    <name evidence="10" type="ORF">DEO27_006200</name>
</gene>
<dbReference type="InterPro" id="IPR011495">
    <property type="entry name" value="Sig_transdc_His_kin_sub2_dim/P"/>
</dbReference>
<keyword evidence="3" id="KW-0597">Phosphoprotein</keyword>
<dbReference type="Gene3D" id="3.30.450.20">
    <property type="entry name" value="PAS domain"/>
    <property type="match status" value="1"/>
</dbReference>